<dbReference type="OrthoDB" id="4190732at2"/>
<proteinExistence type="predicted"/>
<dbReference type="AlphaFoldDB" id="A0A3D9HI48"/>
<organism evidence="2 3">
    <name type="scientific">Aestuariispira insulae</name>
    <dbReference type="NCBI Taxonomy" id="1461337"/>
    <lineage>
        <taxon>Bacteria</taxon>
        <taxon>Pseudomonadati</taxon>
        <taxon>Pseudomonadota</taxon>
        <taxon>Alphaproteobacteria</taxon>
        <taxon>Rhodospirillales</taxon>
        <taxon>Kiloniellaceae</taxon>
        <taxon>Aestuariispira</taxon>
    </lineage>
</organism>
<dbReference type="Proteomes" id="UP000256845">
    <property type="component" value="Unassembled WGS sequence"/>
</dbReference>
<dbReference type="InterPro" id="IPR036291">
    <property type="entry name" value="NAD(P)-bd_dom_sf"/>
</dbReference>
<comment type="caution">
    <text evidence="2">The sequence shown here is derived from an EMBL/GenBank/DDBJ whole genome shotgun (WGS) entry which is preliminary data.</text>
</comment>
<dbReference type="InterPro" id="IPR011032">
    <property type="entry name" value="GroES-like_sf"/>
</dbReference>
<dbReference type="GO" id="GO:0016491">
    <property type="term" value="F:oxidoreductase activity"/>
    <property type="evidence" value="ECO:0007669"/>
    <property type="project" value="InterPro"/>
</dbReference>
<dbReference type="InterPro" id="IPR020843">
    <property type="entry name" value="ER"/>
</dbReference>
<sequence>MKAWIVKEAGNLASLEMVERDIPKPSDGQIRVRVGAIGLNSADLQMIDGHHPRQPQFPYMPGMEVAGTVVDQHDDAFGVFPGDHVMAWLPYGGLAEEVIVDSGCCWVAPRSLSMVETAAYLMSYGTAHLALNRRARLADDETLLVLGAGGAMGAAAVALGRIKGVQIVAAAGGAEKCELARTMGADHVIDVNTEDLADRMAALNIKADVVFDPVGGDLFRQALSTISHEGRIISLGYAGGEIQEMHADELLWRNIDLIGFELGGYLPGHWEAVRQGFSSLAHAISDGRMTPYVGHVFPFEKAMEAYKLLAERRRVGKVVLHIHD</sequence>
<dbReference type="RefSeq" id="WP_115937327.1">
    <property type="nucleotide sequence ID" value="NZ_QRDW01000006.1"/>
</dbReference>
<evidence type="ECO:0000313" key="2">
    <source>
        <dbReference type="EMBL" id="RED49123.1"/>
    </source>
</evidence>
<dbReference type="InterPro" id="IPR051397">
    <property type="entry name" value="Zn-ADH-like_protein"/>
</dbReference>
<evidence type="ECO:0000313" key="3">
    <source>
        <dbReference type="Proteomes" id="UP000256845"/>
    </source>
</evidence>
<evidence type="ECO:0000259" key="1">
    <source>
        <dbReference type="SMART" id="SM00829"/>
    </source>
</evidence>
<keyword evidence="3" id="KW-1185">Reference proteome</keyword>
<dbReference type="SMART" id="SM00829">
    <property type="entry name" value="PKS_ER"/>
    <property type="match status" value="1"/>
</dbReference>
<dbReference type="PANTHER" id="PTHR43677">
    <property type="entry name" value="SHORT-CHAIN DEHYDROGENASE/REDUCTASE"/>
    <property type="match status" value="1"/>
</dbReference>
<dbReference type="Pfam" id="PF08240">
    <property type="entry name" value="ADH_N"/>
    <property type="match status" value="1"/>
</dbReference>
<dbReference type="PANTHER" id="PTHR43677:SF4">
    <property type="entry name" value="QUINONE OXIDOREDUCTASE-LIKE PROTEIN 2"/>
    <property type="match status" value="1"/>
</dbReference>
<dbReference type="Gene3D" id="3.40.50.720">
    <property type="entry name" value="NAD(P)-binding Rossmann-like Domain"/>
    <property type="match status" value="1"/>
</dbReference>
<dbReference type="Gene3D" id="3.90.180.10">
    <property type="entry name" value="Medium-chain alcohol dehydrogenases, catalytic domain"/>
    <property type="match status" value="1"/>
</dbReference>
<feature type="domain" description="Enoyl reductase (ER)" evidence="1">
    <location>
        <begin position="10"/>
        <end position="320"/>
    </location>
</feature>
<dbReference type="Pfam" id="PF00107">
    <property type="entry name" value="ADH_zinc_N"/>
    <property type="match status" value="1"/>
</dbReference>
<dbReference type="CDD" id="cd08241">
    <property type="entry name" value="QOR1"/>
    <property type="match status" value="1"/>
</dbReference>
<protein>
    <submittedName>
        <fullName evidence="2">NADPH:quinone reductase-like Zn-dependent oxidoreductase</fullName>
    </submittedName>
</protein>
<name>A0A3D9HI48_9PROT</name>
<dbReference type="EMBL" id="QRDW01000006">
    <property type="protein sequence ID" value="RED49123.1"/>
    <property type="molecule type" value="Genomic_DNA"/>
</dbReference>
<gene>
    <name evidence="2" type="ORF">DFP90_106100</name>
</gene>
<reference evidence="2 3" key="1">
    <citation type="submission" date="2018-07" db="EMBL/GenBank/DDBJ databases">
        <title>Genomic Encyclopedia of Type Strains, Phase III (KMG-III): the genomes of soil and plant-associated and newly described type strains.</title>
        <authorList>
            <person name="Whitman W."/>
        </authorList>
    </citation>
    <scope>NUCLEOTIDE SEQUENCE [LARGE SCALE GENOMIC DNA]</scope>
    <source>
        <strain evidence="2 3">CECT 8488</strain>
    </source>
</reference>
<dbReference type="InterPro" id="IPR013154">
    <property type="entry name" value="ADH-like_N"/>
</dbReference>
<dbReference type="SUPFAM" id="SSF51735">
    <property type="entry name" value="NAD(P)-binding Rossmann-fold domains"/>
    <property type="match status" value="1"/>
</dbReference>
<accession>A0A3D9HI48</accession>
<dbReference type="SUPFAM" id="SSF50129">
    <property type="entry name" value="GroES-like"/>
    <property type="match status" value="1"/>
</dbReference>
<dbReference type="InterPro" id="IPR013149">
    <property type="entry name" value="ADH-like_C"/>
</dbReference>